<dbReference type="Proteomes" id="UP001176941">
    <property type="component" value="Chromosome 32"/>
</dbReference>
<keyword evidence="1" id="KW-1133">Transmembrane helix</keyword>
<dbReference type="EMBL" id="OX459968">
    <property type="protein sequence ID" value="CAI9172284.1"/>
    <property type="molecule type" value="Genomic_DNA"/>
</dbReference>
<sequence>MLFPGPAAVFCLLQMHPCQQLCSSTVGPEFVVALQAHSPHAAWRPPHTVLLMNTPGTQALRCRDSRGFAASPPVLWSITIPILILTIIFITIETVAHHY</sequence>
<keyword evidence="1" id="KW-0472">Membrane</keyword>
<gene>
    <name evidence="2" type="ORF">MRATA1EN1_LOCUS21246</name>
</gene>
<keyword evidence="1" id="KW-0812">Transmembrane</keyword>
<organism evidence="2 3">
    <name type="scientific">Rangifer tarandus platyrhynchus</name>
    <name type="common">Svalbard reindeer</name>
    <dbReference type="NCBI Taxonomy" id="3082113"/>
    <lineage>
        <taxon>Eukaryota</taxon>
        <taxon>Metazoa</taxon>
        <taxon>Chordata</taxon>
        <taxon>Craniata</taxon>
        <taxon>Vertebrata</taxon>
        <taxon>Euteleostomi</taxon>
        <taxon>Mammalia</taxon>
        <taxon>Eutheria</taxon>
        <taxon>Laurasiatheria</taxon>
        <taxon>Artiodactyla</taxon>
        <taxon>Ruminantia</taxon>
        <taxon>Pecora</taxon>
        <taxon>Cervidae</taxon>
        <taxon>Odocoileinae</taxon>
        <taxon>Rangifer</taxon>
    </lineage>
</organism>
<evidence type="ECO:0000256" key="1">
    <source>
        <dbReference type="SAM" id="Phobius"/>
    </source>
</evidence>
<evidence type="ECO:0000313" key="3">
    <source>
        <dbReference type="Proteomes" id="UP001176941"/>
    </source>
</evidence>
<reference evidence="2" key="1">
    <citation type="submission" date="2023-04" db="EMBL/GenBank/DDBJ databases">
        <authorList>
            <consortium name="ELIXIR-Norway"/>
        </authorList>
    </citation>
    <scope>NUCLEOTIDE SEQUENCE [LARGE SCALE GENOMIC DNA]</scope>
</reference>
<proteinExistence type="predicted"/>
<feature type="transmembrane region" description="Helical" evidence="1">
    <location>
        <begin position="74"/>
        <end position="96"/>
    </location>
</feature>
<evidence type="ECO:0000313" key="2">
    <source>
        <dbReference type="EMBL" id="CAI9172284.1"/>
    </source>
</evidence>
<accession>A0ABN8ZEW8</accession>
<protein>
    <submittedName>
        <fullName evidence="2">Uncharacterized protein</fullName>
    </submittedName>
</protein>
<name>A0ABN8ZEW8_RANTA</name>
<keyword evidence="3" id="KW-1185">Reference proteome</keyword>